<dbReference type="RefSeq" id="WP_184714024.1">
    <property type="nucleotide sequence ID" value="NZ_JACHJP010000002.1"/>
</dbReference>
<proteinExistence type="predicted"/>
<comment type="caution">
    <text evidence="1">The sequence shown here is derived from an EMBL/GenBank/DDBJ whole genome shotgun (WGS) entry which is preliminary data.</text>
</comment>
<keyword evidence="2" id="KW-1185">Reference proteome</keyword>
<evidence type="ECO:0000313" key="2">
    <source>
        <dbReference type="Proteomes" id="UP000552644"/>
    </source>
</evidence>
<accession>A0A7W7QKN5</accession>
<evidence type="ECO:0000313" key="1">
    <source>
        <dbReference type="EMBL" id="MBB4915350.1"/>
    </source>
</evidence>
<gene>
    <name evidence="1" type="ORF">FHS44_002435</name>
</gene>
<reference evidence="1 2" key="1">
    <citation type="submission" date="2020-08" db="EMBL/GenBank/DDBJ databases">
        <title>Genomic Encyclopedia of Type Strains, Phase III (KMG-III): the genomes of soil and plant-associated and newly described type strains.</title>
        <authorList>
            <person name="Whitman W."/>
        </authorList>
    </citation>
    <scope>NUCLEOTIDE SEQUENCE [LARGE SCALE GENOMIC DNA]</scope>
    <source>
        <strain evidence="1 2">CECT 8840</strain>
    </source>
</reference>
<organism evidence="1 2">
    <name type="scientific">Streptosporangium saharense</name>
    <dbReference type="NCBI Taxonomy" id="1706840"/>
    <lineage>
        <taxon>Bacteria</taxon>
        <taxon>Bacillati</taxon>
        <taxon>Actinomycetota</taxon>
        <taxon>Actinomycetes</taxon>
        <taxon>Streptosporangiales</taxon>
        <taxon>Streptosporangiaceae</taxon>
        <taxon>Streptosporangium</taxon>
    </lineage>
</organism>
<name>A0A7W7QKN5_9ACTN</name>
<dbReference type="Proteomes" id="UP000552644">
    <property type="component" value="Unassembled WGS sequence"/>
</dbReference>
<protein>
    <submittedName>
        <fullName evidence="1">Uncharacterized protein</fullName>
    </submittedName>
</protein>
<sequence>MRTLDDLLEPLLGLDGRPAPFAGPLRDRLRDVVTRLDTHLDQRAAQTPTDLYLRGQDLIGRLRTVCRVPARGVHQAVLTELDDAASPLRVPLWGALGDLAGQLLIMLHRDGPRQRQEEDSHLVLNLVGVLLGLTHPAPRQEPAPVVETVAEVEKSEEREPDDLTVRLRDEFDRLYQDSVVYLGEPGEAPDTAEGLWIGLHVACLRLPEAIARFQREHFARTFGGELDEAIVPALPAIGFLGLGVPRRNDGDRWRSERTERMCDILTEMFAVAELDPGVYHGLDEMARDAQAPIRLDVKTHRQYRERAWTRLRELDELRAGSELEIRYLAWVDEVVSSFFPLPLPVPDSWWAERYRRSRTLVLDAVRAAGGKADVLDGRPYDRALRGRLSGTQMILPVEEADADRVLWTLRLPWEFGGSGEPGRVVHGVRRR</sequence>
<dbReference type="EMBL" id="JACHJP010000002">
    <property type="protein sequence ID" value="MBB4915350.1"/>
    <property type="molecule type" value="Genomic_DNA"/>
</dbReference>
<dbReference type="AlphaFoldDB" id="A0A7W7QKN5"/>